<comment type="similarity">
    <text evidence="2">Belongs to the autoinducer-2 exporter (AI-2E) (TC 2.A.86) family.</text>
</comment>
<keyword evidence="11" id="KW-1185">Reference proteome</keyword>
<sequence length="408" mass="42711">MKHLFSRSPGTQVGPAGPEATPNATPSVHPGSDMPYAVRIAADWAWRVAIIIGALGIVIWLLSQISLLLIPLMIAALLSGLLGPVVMLLRRTGIPNGLATGITILAFLGLIVTALSVVGQRLAVGLTSLWAQALTGISQIQQWLAEGPLKISNEDLDAFLENALNQLKNNSSGLVSGALSWGTTVGHLLTGVLLVLFSLIFFLLDGRRIGMFLVRLLPRRARPAAEGAGRKGWSSMVSYVRVQLFVAFIDAVGIGIGAFILGVPLAMPLGVLVFIGSFIPILGALVTGAVAVLLALVANGWLNALFMLAIVLLVQQAESHILQPMVMGKAVSLHPLAVVITVTAGTMIAGIAGALFAVPIMAVLNTVVKYIAARGWDNDPSLIHADPPPLRAPSAPADLDGEIRPMAN</sequence>
<dbReference type="PANTHER" id="PTHR21716:SF53">
    <property type="entry name" value="PERMEASE PERM-RELATED"/>
    <property type="match status" value="1"/>
</dbReference>
<organism evidence="10 11">
    <name type="scientific">Paeniglutamicibacter cryotolerans</name>
    <dbReference type="NCBI Taxonomy" id="670079"/>
    <lineage>
        <taxon>Bacteria</taxon>
        <taxon>Bacillati</taxon>
        <taxon>Actinomycetota</taxon>
        <taxon>Actinomycetes</taxon>
        <taxon>Micrococcales</taxon>
        <taxon>Micrococcaceae</taxon>
        <taxon>Paeniglutamicibacter</taxon>
    </lineage>
</organism>
<protein>
    <submittedName>
        <fullName evidence="10">Putative PurR-regulated permease PerM</fullName>
    </submittedName>
</protein>
<reference evidence="10 11" key="1">
    <citation type="submission" date="2020-08" db="EMBL/GenBank/DDBJ databases">
        <title>Sequencing the genomes of 1000 actinobacteria strains.</title>
        <authorList>
            <person name="Klenk H.-P."/>
        </authorList>
    </citation>
    <scope>NUCLEOTIDE SEQUENCE [LARGE SCALE GENOMIC DNA]</scope>
    <source>
        <strain evidence="10 11">DSM 22826</strain>
    </source>
</reference>
<evidence type="ECO:0000256" key="9">
    <source>
        <dbReference type="SAM" id="Phobius"/>
    </source>
</evidence>
<feature type="transmembrane region" description="Helical" evidence="9">
    <location>
        <begin position="185"/>
        <end position="204"/>
    </location>
</feature>
<evidence type="ECO:0000256" key="1">
    <source>
        <dbReference type="ARBA" id="ARBA00004651"/>
    </source>
</evidence>
<dbReference type="PANTHER" id="PTHR21716">
    <property type="entry name" value="TRANSMEMBRANE PROTEIN"/>
    <property type="match status" value="1"/>
</dbReference>
<evidence type="ECO:0000256" key="8">
    <source>
        <dbReference type="SAM" id="MobiDB-lite"/>
    </source>
</evidence>
<evidence type="ECO:0000313" key="10">
    <source>
        <dbReference type="EMBL" id="MBB2995921.1"/>
    </source>
</evidence>
<feature type="transmembrane region" description="Helical" evidence="9">
    <location>
        <begin position="271"/>
        <end position="294"/>
    </location>
</feature>
<evidence type="ECO:0000256" key="5">
    <source>
        <dbReference type="ARBA" id="ARBA00022692"/>
    </source>
</evidence>
<feature type="transmembrane region" description="Helical" evidence="9">
    <location>
        <begin position="244"/>
        <end position="265"/>
    </location>
</feature>
<evidence type="ECO:0000256" key="4">
    <source>
        <dbReference type="ARBA" id="ARBA00022475"/>
    </source>
</evidence>
<keyword evidence="6 9" id="KW-1133">Transmembrane helix</keyword>
<proteinExistence type="inferred from homology"/>
<dbReference type="PRINTS" id="PR00173">
    <property type="entry name" value="EDTRNSPORT"/>
</dbReference>
<evidence type="ECO:0000256" key="3">
    <source>
        <dbReference type="ARBA" id="ARBA00022448"/>
    </source>
</evidence>
<dbReference type="GO" id="GO:0005886">
    <property type="term" value="C:plasma membrane"/>
    <property type="evidence" value="ECO:0007669"/>
    <property type="project" value="UniProtKB-SubCell"/>
</dbReference>
<keyword evidence="3" id="KW-0813">Transport</keyword>
<dbReference type="EMBL" id="JACHVS010000001">
    <property type="protein sequence ID" value="MBB2995921.1"/>
    <property type="molecule type" value="Genomic_DNA"/>
</dbReference>
<keyword evidence="7 9" id="KW-0472">Membrane</keyword>
<feature type="region of interest" description="Disordered" evidence="8">
    <location>
        <begin position="1"/>
        <end position="28"/>
    </location>
</feature>
<dbReference type="AlphaFoldDB" id="A0A839QV95"/>
<dbReference type="Pfam" id="PF01594">
    <property type="entry name" value="AI-2E_transport"/>
    <property type="match status" value="1"/>
</dbReference>
<dbReference type="Proteomes" id="UP000523000">
    <property type="component" value="Unassembled WGS sequence"/>
</dbReference>
<keyword evidence="4" id="KW-1003">Cell membrane</keyword>
<gene>
    <name evidence="10" type="ORF">E9229_002112</name>
</gene>
<dbReference type="RefSeq" id="WP_183511116.1">
    <property type="nucleotide sequence ID" value="NZ_BAABGK010000042.1"/>
</dbReference>
<accession>A0A839QV95</accession>
<comment type="subcellular location">
    <subcellularLocation>
        <location evidence="1">Cell membrane</location>
        <topology evidence="1">Multi-pass membrane protein</topology>
    </subcellularLocation>
</comment>
<feature type="transmembrane region" description="Helical" evidence="9">
    <location>
        <begin position="337"/>
        <end position="364"/>
    </location>
</feature>
<evidence type="ECO:0000256" key="7">
    <source>
        <dbReference type="ARBA" id="ARBA00023136"/>
    </source>
</evidence>
<feature type="transmembrane region" description="Helical" evidence="9">
    <location>
        <begin position="68"/>
        <end position="89"/>
    </location>
</feature>
<feature type="transmembrane region" description="Helical" evidence="9">
    <location>
        <begin position="44"/>
        <end position="62"/>
    </location>
</feature>
<feature type="transmembrane region" description="Helical" evidence="9">
    <location>
        <begin position="96"/>
        <end position="118"/>
    </location>
</feature>
<feature type="transmembrane region" description="Helical" evidence="9">
    <location>
        <begin position="301"/>
        <end position="317"/>
    </location>
</feature>
<comment type="caution">
    <text evidence="10">The sequence shown here is derived from an EMBL/GenBank/DDBJ whole genome shotgun (WGS) entry which is preliminary data.</text>
</comment>
<evidence type="ECO:0000256" key="6">
    <source>
        <dbReference type="ARBA" id="ARBA00022989"/>
    </source>
</evidence>
<evidence type="ECO:0000313" key="11">
    <source>
        <dbReference type="Proteomes" id="UP000523000"/>
    </source>
</evidence>
<name>A0A839QV95_9MICC</name>
<evidence type="ECO:0000256" key="2">
    <source>
        <dbReference type="ARBA" id="ARBA00009773"/>
    </source>
</evidence>
<keyword evidence="5 9" id="KW-0812">Transmembrane</keyword>
<dbReference type="GO" id="GO:0055085">
    <property type="term" value="P:transmembrane transport"/>
    <property type="evidence" value="ECO:0007669"/>
    <property type="project" value="TreeGrafter"/>
</dbReference>
<dbReference type="InterPro" id="IPR002549">
    <property type="entry name" value="AI-2E-like"/>
</dbReference>